<sequence>MKKSDGVEKVVADLSERAKAILNDGHEQSEIMKSAFSDFKAFGSLSGLMSIANTGTLNANQIELAKRIVVKVIAVLGIKENEKGA</sequence>
<protein>
    <submittedName>
        <fullName evidence="1">Uncharacterized protein</fullName>
    </submittedName>
</protein>
<name>A0A977R8P6_9CAUD</name>
<reference evidence="1" key="1">
    <citation type="submission" date="2022-08" db="EMBL/GenBank/DDBJ databases">
        <authorList>
            <person name="Parra M."/>
            <person name="Bayas-Rea R.D.L.A."/>
            <person name="D'Auria G."/>
            <person name="Reyes M."/>
            <person name="Zapata S."/>
        </authorList>
    </citation>
    <scope>NUCLEOTIDE SEQUENCE</scope>
</reference>
<evidence type="ECO:0000313" key="2">
    <source>
        <dbReference type="Proteomes" id="UP001063234"/>
    </source>
</evidence>
<evidence type="ECO:0000313" key="1">
    <source>
        <dbReference type="EMBL" id="UXM05354.1"/>
    </source>
</evidence>
<dbReference type="EMBL" id="OP292674">
    <property type="protein sequence ID" value="UXM05354.1"/>
    <property type="molecule type" value="Genomic_DNA"/>
</dbReference>
<proteinExistence type="predicted"/>
<dbReference type="Proteomes" id="UP001063234">
    <property type="component" value="Segment"/>
</dbReference>
<keyword evidence="2" id="KW-1185">Reference proteome</keyword>
<accession>A0A977R8P6</accession>
<organism evidence="1 2">
    <name type="scientific">Salmonella phage F61</name>
    <dbReference type="NCBI Taxonomy" id="2982033"/>
    <lineage>
        <taxon>Viruses</taxon>
        <taxon>Duplodnaviria</taxon>
        <taxon>Heunggongvirae</taxon>
        <taxon>Uroviricota</taxon>
        <taxon>Caudoviricetes</taxon>
        <taxon>Drexlerviridae</taxon>
        <taxon>Tempevirinae</taxon>
        <taxon>Tlsvirus</taxon>
        <taxon>Tlsvirus F61</taxon>
    </lineage>
</organism>